<keyword evidence="4" id="KW-0378">Hydrolase</keyword>
<accession>A0A5N5ZUQ9</accession>
<dbReference type="EMBL" id="VDLY02000024">
    <property type="protein sequence ID" value="KAB8159583.1"/>
    <property type="molecule type" value="Genomic_DNA"/>
</dbReference>
<dbReference type="AlphaFoldDB" id="A0A5N5ZUQ9"/>
<name>A0A5N5ZUQ9_9ACTN</name>
<dbReference type="InterPro" id="IPR001031">
    <property type="entry name" value="Thioesterase"/>
</dbReference>
<organism evidence="4 5">
    <name type="scientific">Streptomyces mimosae</name>
    <dbReference type="NCBI Taxonomy" id="2586635"/>
    <lineage>
        <taxon>Bacteria</taxon>
        <taxon>Bacillati</taxon>
        <taxon>Actinomycetota</taxon>
        <taxon>Actinomycetes</taxon>
        <taxon>Kitasatosporales</taxon>
        <taxon>Streptomycetaceae</taxon>
        <taxon>Streptomyces</taxon>
    </lineage>
</organism>
<dbReference type="InterPro" id="IPR029058">
    <property type="entry name" value="AB_hydrolase_fold"/>
</dbReference>
<dbReference type="InterPro" id="IPR012223">
    <property type="entry name" value="TEII"/>
</dbReference>
<evidence type="ECO:0000259" key="3">
    <source>
        <dbReference type="Pfam" id="PF00975"/>
    </source>
</evidence>
<dbReference type="Proteomes" id="UP000314251">
    <property type="component" value="Unassembled WGS sequence"/>
</dbReference>
<reference evidence="4" key="1">
    <citation type="submission" date="2019-10" db="EMBL/GenBank/DDBJ databases">
        <title>Nonomuraea sp. nov., isolated from Phyllanthus amarus.</title>
        <authorList>
            <person name="Klykleung N."/>
            <person name="Tanasupawat S."/>
        </authorList>
    </citation>
    <scope>NUCLEOTIDE SEQUENCE [LARGE SCALE GENOMIC DNA]</scope>
    <source>
        <strain evidence="4">3MP-10</strain>
    </source>
</reference>
<proteinExistence type="inferred from homology"/>
<dbReference type="PANTHER" id="PTHR11487">
    <property type="entry name" value="THIOESTERASE"/>
    <property type="match status" value="1"/>
</dbReference>
<dbReference type="Gene3D" id="3.40.50.1820">
    <property type="entry name" value="alpha/beta hydrolase"/>
    <property type="match status" value="1"/>
</dbReference>
<dbReference type="GO" id="GO:0016787">
    <property type="term" value="F:hydrolase activity"/>
    <property type="evidence" value="ECO:0007669"/>
    <property type="project" value="UniProtKB-KW"/>
</dbReference>
<evidence type="ECO:0000256" key="1">
    <source>
        <dbReference type="ARBA" id="ARBA00007169"/>
    </source>
</evidence>
<dbReference type="OrthoDB" id="8480037at2"/>
<evidence type="ECO:0000313" key="4">
    <source>
        <dbReference type="EMBL" id="KAB8159583.1"/>
    </source>
</evidence>
<evidence type="ECO:0000313" key="5">
    <source>
        <dbReference type="Proteomes" id="UP000314251"/>
    </source>
</evidence>
<dbReference type="PANTHER" id="PTHR11487:SF0">
    <property type="entry name" value="S-ACYL FATTY ACID SYNTHASE THIOESTERASE, MEDIUM CHAIN"/>
    <property type="match status" value="1"/>
</dbReference>
<protein>
    <submittedName>
        <fullName evidence="4">Alpha/beta fold hydrolase</fullName>
    </submittedName>
</protein>
<sequence>MADTVPGGPPPAGGHRRPARGNTVTAPGRTGYLPHAPDPAAPLRLFCFHHAGGAASVFTPLARALRPRINVVPVQLPGREQRAREPRHLDMAALVDELDRRLDPALDAPHAYYGHSLGALVAYRLAQRRADRSASTPATLVVGAAQAPDLPSSARSLVDASDDEVTRWMMSLGGMSEILLDHPAWLARAVALTRDDLYLFASDRGDVGVPLDCPTHAFFGTADPIVSARAAAGWARCTTGGFESHALPGGHFFLRDSAVTFTARLARLLTLALPRSLAMGRP</sequence>
<gene>
    <name evidence="4" type="ORF">FH607_028260</name>
</gene>
<comment type="caution">
    <text evidence="4">The sequence shown here is derived from an EMBL/GenBank/DDBJ whole genome shotgun (WGS) entry which is preliminary data.</text>
</comment>
<keyword evidence="5" id="KW-1185">Reference proteome</keyword>
<dbReference type="SUPFAM" id="SSF53474">
    <property type="entry name" value="alpha/beta-Hydrolases"/>
    <property type="match status" value="1"/>
</dbReference>
<dbReference type="Pfam" id="PF00975">
    <property type="entry name" value="Thioesterase"/>
    <property type="match status" value="1"/>
</dbReference>
<feature type="domain" description="Thioesterase" evidence="3">
    <location>
        <begin position="44"/>
        <end position="258"/>
    </location>
</feature>
<evidence type="ECO:0000256" key="2">
    <source>
        <dbReference type="SAM" id="MobiDB-lite"/>
    </source>
</evidence>
<feature type="region of interest" description="Disordered" evidence="2">
    <location>
        <begin position="1"/>
        <end position="35"/>
    </location>
</feature>
<comment type="similarity">
    <text evidence="1">Belongs to the thioesterase family.</text>
</comment>
<dbReference type="GO" id="GO:0008610">
    <property type="term" value="P:lipid biosynthetic process"/>
    <property type="evidence" value="ECO:0007669"/>
    <property type="project" value="TreeGrafter"/>
</dbReference>